<name>A0A0F9BXA6_9ZZZZ</name>
<protein>
    <submittedName>
        <fullName evidence="1">Uncharacterized protein</fullName>
    </submittedName>
</protein>
<organism evidence="1">
    <name type="scientific">marine sediment metagenome</name>
    <dbReference type="NCBI Taxonomy" id="412755"/>
    <lineage>
        <taxon>unclassified sequences</taxon>
        <taxon>metagenomes</taxon>
        <taxon>ecological metagenomes</taxon>
    </lineage>
</organism>
<comment type="caution">
    <text evidence="1">The sequence shown here is derived from an EMBL/GenBank/DDBJ whole genome shotgun (WGS) entry which is preliminary data.</text>
</comment>
<accession>A0A0F9BXA6</accession>
<reference evidence="1" key="1">
    <citation type="journal article" date="2015" name="Nature">
        <title>Complex archaea that bridge the gap between prokaryotes and eukaryotes.</title>
        <authorList>
            <person name="Spang A."/>
            <person name="Saw J.H."/>
            <person name="Jorgensen S.L."/>
            <person name="Zaremba-Niedzwiedzka K."/>
            <person name="Martijn J."/>
            <person name="Lind A.E."/>
            <person name="van Eijk R."/>
            <person name="Schleper C."/>
            <person name="Guy L."/>
            <person name="Ettema T.J."/>
        </authorList>
    </citation>
    <scope>NUCLEOTIDE SEQUENCE</scope>
</reference>
<sequence>MKKLEELRRQLLQGKNSEELELVRTLCMVMEKVGGYEQLMNMTIPAFHEVYRYLQWSDKEQKKMANQARRKR</sequence>
<evidence type="ECO:0000313" key="1">
    <source>
        <dbReference type="EMBL" id="KKL26529.1"/>
    </source>
</evidence>
<proteinExistence type="predicted"/>
<dbReference type="EMBL" id="LAZR01035806">
    <property type="protein sequence ID" value="KKL26529.1"/>
    <property type="molecule type" value="Genomic_DNA"/>
</dbReference>
<dbReference type="AlphaFoldDB" id="A0A0F9BXA6"/>
<gene>
    <name evidence="1" type="ORF">LCGC14_2394360</name>
</gene>